<dbReference type="Proteomes" id="UP000176741">
    <property type="component" value="Unassembled WGS sequence"/>
</dbReference>
<reference evidence="2 3" key="1">
    <citation type="journal article" date="2016" name="Nat. Commun.">
        <title>Thousands of microbial genomes shed light on interconnected biogeochemical processes in an aquifer system.</title>
        <authorList>
            <person name="Anantharaman K."/>
            <person name="Brown C.T."/>
            <person name="Hug L.A."/>
            <person name="Sharon I."/>
            <person name="Castelle C.J."/>
            <person name="Probst A.J."/>
            <person name="Thomas B.C."/>
            <person name="Singh A."/>
            <person name="Wilkins M.J."/>
            <person name="Karaoz U."/>
            <person name="Brodie E.L."/>
            <person name="Williams K.H."/>
            <person name="Hubbard S.S."/>
            <person name="Banfield J.F."/>
        </authorList>
    </citation>
    <scope>NUCLEOTIDE SEQUENCE [LARGE SCALE GENOMIC DNA]</scope>
</reference>
<accession>A0A1F7XWE6</accession>
<proteinExistence type="predicted"/>
<feature type="transmembrane region" description="Helical" evidence="1">
    <location>
        <begin position="132"/>
        <end position="149"/>
    </location>
</feature>
<dbReference type="AlphaFoldDB" id="A0A1F7XWE6"/>
<feature type="transmembrane region" description="Helical" evidence="1">
    <location>
        <begin position="65"/>
        <end position="85"/>
    </location>
</feature>
<dbReference type="EMBL" id="MGGD01000071">
    <property type="protein sequence ID" value="OGM19362.1"/>
    <property type="molecule type" value="Genomic_DNA"/>
</dbReference>
<evidence type="ECO:0000256" key="1">
    <source>
        <dbReference type="SAM" id="Phobius"/>
    </source>
</evidence>
<name>A0A1F7XWE6_9BACT</name>
<evidence type="ECO:0000313" key="3">
    <source>
        <dbReference type="Proteomes" id="UP000176741"/>
    </source>
</evidence>
<comment type="caution">
    <text evidence="2">The sequence shown here is derived from an EMBL/GenBank/DDBJ whole genome shotgun (WGS) entry which is preliminary data.</text>
</comment>
<feature type="transmembrane region" description="Helical" evidence="1">
    <location>
        <begin position="97"/>
        <end position="120"/>
    </location>
</feature>
<sequence length="189" mass="21170">MNYDSSLPAGKAGIKRRFAVFLFLYLFPTAYFLLPTTAYAVCPICTVAVGAGLGLSRYFGIDDAVSSIWIGGIILSSSFWLSDWLDKKKYVKRSNQNDFLIAAAMYAFVLIPLWFGKVIGHPDNVILGMDKILFGTLAGSIMFLFGMWADKKVREIKGKQLFVYQKVAFPVISLVLTSLLIYYYGGYLY</sequence>
<feature type="transmembrane region" description="Helical" evidence="1">
    <location>
        <begin position="161"/>
        <end position="184"/>
    </location>
</feature>
<keyword evidence="1" id="KW-0472">Membrane</keyword>
<evidence type="ECO:0000313" key="2">
    <source>
        <dbReference type="EMBL" id="OGM19362.1"/>
    </source>
</evidence>
<protein>
    <submittedName>
        <fullName evidence="2">Uncharacterized protein</fullName>
    </submittedName>
</protein>
<gene>
    <name evidence="2" type="ORF">A2771_02585</name>
</gene>
<feature type="transmembrane region" description="Helical" evidence="1">
    <location>
        <begin position="20"/>
        <end position="53"/>
    </location>
</feature>
<organism evidence="2 3">
    <name type="scientific">Candidatus Woesebacteria bacterium RIFCSPHIGHO2_01_FULL_38_26b</name>
    <dbReference type="NCBI Taxonomy" id="1802491"/>
    <lineage>
        <taxon>Bacteria</taxon>
        <taxon>Candidatus Woeseibacteriota</taxon>
    </lineage>
</organism>
<keyword evidence="1" id="KW-1133">Transmembrane helix</keyword>
<keyword evidence="1" id="KW-0812">Transmembrane</keyword>